<keyword evidence="2" id="KW-0808">Transferase</keyword>
<dbReference type="AlphaFoldDB" id="A0A835A322"/>
<dbReference type="GO" id="GO:0051707">
    <property type="term" value="P:response to other organism"/>
    <property type="evidence" value="ECO:0007669"/>
    <property type="project" value="UniProtKB-ARBA"/>
</dbReference>
<evidence type="ECO:0000259" key="8">
    <source>
        <dbReference type="PROSITE" id="PS50011"/>
    </source>
</evidence>
<protein>
    <recommendedName>
        <fullName evidence="8">Protein kinase domain-containing protein</fullName>
    </recommendedName>
</protein>
<keyword evidence="3 6" id="KW-0547">Nucleotide-binding</keyword>
<feature type="transmembrane region" description="Helical" evidence="7">
    <location>
        <begin position="321"/>
        <end position="351"/>
    </location>
</feature>
<reference evidence="9" key="1">
    <citation type="submission" date="2020-07" db="EMBL/GenBank/DDBJ databases">
        <title>Genome sequence and genetic diversity analysis of an under-domesticated orphan crop, white fonio (Digitaria exilis).</title>
        <authorList>
            <person name="Bennetzen J.L."/>
            <person name="Chen S."/>
            <person name="Ma X."/>
            <person name="Wang X."/>
            <person name="Yssel A.E.J."/>
            <person name="Chaluvadi S.R."/>
            <person name="Johnson M."/>
            <person name="Gangashetty P."/>
            <person name="Hamidou F."/>
            <person name="Sanogo M.D."/>
            <person name="Zwaenepoel A."/>
            <person name="Wallace J."/>
            <person name="Van De Peer Y."/>
            <person name="Van Deynze A."/>
        </authorList>
    </citation>
    <scope>NUCLEOTIDE SEQUENCE</scope>
    <source>
        <tissue evidence="9">Leaves</tissue>
    </source>
</reference>
<feature type="binding site" evidence="6">
    <location>
        <position position="430"/>
    </location>
    <ligand>
        <name>ATP</name>
        <dbReference type="ChEBI" id="CHEBI:30616"/>
    </ligand>
</feature>
<feature type="transmembrane region" description="Helical" evidence="7">
    <location>
        <begin position="12"/>
        <end position="29"/>
    </location>
</feature>
<comment type="caution">
    <text evidence="9">The sequence shown here is derived from an EMBL/GenBank/DDBJ whole genome shotgun (WGS) entry which is preliminary data.</text>
</comment>
<keyword evidence="10" id="KW-1185">Reference proteome</keyword>
<evidence type="ECO:0000256" key="4">
    <source>
        <dbReference type="ARBA" id="ARBA00022777"/>
    </source>
</evidence>
<keyword evidence="7" id="KW-1133">Transmembrane helix</keyword>
<keyword evidence="7" id="KW-0472">Membrane</keyword>
<dbReference type="InterPro" id="IPR017441">
    <property type="entry name" value="Protein_kinase_ATP_BS"/>
</dbReference>
<dbReference type="FunFam" id="1.10.510.10:FF:000444">
    <property type="entry name" value="probable L-type lectin-domain containing receptor kinase S.5"/>
    <property type="match status" value="1"/>
</dbReference>
<name>A0A835A322_9POAL</name>
<keyword evidence="7" id="KW-0812">Transmembrane</keyword>
<feature type="domain" description="Protein kinase" evidence="8">
    <location>
        <begin position="391"/>
        <end position="694"/>
    </location>
</feature>
<organism evidence="9 10">
    <name type="scientific">Digitaria exilis</name>
    <dbReference type="NCBI Taxonomy" id="1010633"/>
    <lineage>
        <taxon>Eukaryota</taxon>
        <taxon>Viridiplantae</taxon>
        <taxon>Streptophyta</taxon>
        <taxon>Embryophyta</taxon>
        <taxon>Tracheophyta</taxon>
        <taxon>Spermatophyta</taxon>
        <taxon>Magnoliopsida</taxon>
        <taxon>Liliopsida</taxon>
        <taxon>Poales</taxon>
        <taxon>Poaceae</taxon>
        <taxon>PACMAD clade</taxon>
        <taxon>Panicoideae</taxon>
        <taxon>Panicodae</taxon>
        <taxon>Paniceae</taxon>
        <taxon>Anthephorinae</taxon>
        <taxon>Digitaria</taxon>
    </lineage>
</organism>
<dbReference type="GO" id="GO:0004674">
    <property type="term" value="F:protein serine/threonine kinase activity"/>
    <property type="evidence" value="ECO:0007669"/>
    <property type="project" value="UniProtKB-KW"/>
</dbReference>
<dbReference type="Gene3D" id="2.60.120.200">
    <property type="match status" value="1"/>
</dbReference>
<dbReference type="Gene3D" id="3.30.200.20">
    <property type="entry name" value="Phosphorylase Kinase, domain 1"/>
    <property type="match status" value="1"/>
</dbReference>
<evidence type="ECO:0000313" key="9">
    <source>
        <dbReference type="EMBL" id="KAF8647647.1"/>
    </source>
</evidence>
<evidence type="ECO:0000256" key="1">
    <source>
        <dbReference type="ARBA" id="ARBA00022527"/>
    </source>
</evidence>
<dbReference type="PANTHER" id="PTHR27007">
    <property type="match status" value="1"/>
</dbReference>
<gene>
    <name evidence="9" type="ORF">HU200_065284</name>
</gene>
<dbReference type="InterPro" id="IPR008271">
    <property type="entry name" value="Ser/Thr_kinase_AS"/>
</dbReference>
<dbReference type="InterPro" id="IPR000719">
    <property type="entry name" value="Prot_kinase_dom"/>
</dbReference>
<accession>A0A835A322</accession>
<evidence type="ECO:0000256" key="3">
    <source>
        <dbReference type="ARBA" id="ARBA00022741"/>
    </source>
</evidence>
<evidence type="ECO:0000256" key="6">
    <source>
        <dbReference type="PROSITE-ProRule" id="PRU10141"/>
    </source>
</evidence>
<keyword evidence="5 6" id="KW-0067">ATP-binding</keyword>
<dbReference type="SMART" id="SM00220">
    <property type="entry name" value="S_TKc"/>
    <property type="match status" value="1"/>
</dbReference>
<sequence length="743" mass="82373">MNFKRKRVVGACFRILFLLVFVPLLLYILQQVGTGFCSKLLEHGKVRVKEINDAFRLDLDTLQTYDIVMDYSGMSSEGGGGVDRRKLVGMPDARGLLQIPHKVYLSGYWPVGKEVLVSESSFAVSFTMSLYQPSWKDNKTINQSSHPAGLAFIVLPPYQKAADEGNLTEQLGLGADGSLNLSSSIARTAHFPGGGQVSVQTGRLPNRLSSLPLIDPNGPLLVVHVSVMEPTPPAAGTARYTVWIEYARLTQSLSVYVGAGEVKERPDDAVAIKKNISYLDGNYWDASFGLYSSAGQLLQVHSWSSDVDGATYLMKYIMDNYLHAAAIFLALILSLAATVAAAAVSGVAWYFRTKQRRWKKEQKKLAKIMQSLPGVPMQVDFSDIKKATFNFQEASKLGKGGFSSVYRCRLPAAAACGGRSSSYVEVAVKKFTRGVEEQRYEDFLAEVSIINRLRHKNVVPLNFWSYNKGEPLLIYEYMTNGSLDQHLFRRDGNNQEQQDDTSSSIRQWGTRYSIATDIATGLHYVHHEHEPMVLHRDIKASNIMFDSNFRARLGDFGIACTVADDRTSVTGVAGTWGYIAPDYAMSNRATRQTDIYAFGVLVLELVTGKKNRDVPADDGHISDWVWRLLGEGRLLDAVDDHQEAIVADEAERLLLLGLACTNPNPSNRPSMAVAVQVITKLAPPPDVPPERPAFVWPPREWRSSLDSEYDCTITTESTVELVQIMQDQRPSEIQNSTITSVSM</sequence>
<dbReference type="InterPro" id="IPR013320">
    <property type="entry name" value="ConA-like_dom_sf"/>
</dbReference>
<dbReference type="Proteomes" id="UP000636709">
    <property type="component" value="Unassembled WGS sequence"/>
</dbReference>
<dbReference type="SUPFAM" id="SSF49899">
    <property type="entry name" value="Concanavalin A-like lectins/glucanases"/>
    <property type="match status" value="1"/>
</dbReference>
<dbReference type="InterPro" id="IPR050528">
    <property type="entry name" value="L-type_Lectin-RKs"/>
</dbReference>
<dbReference type="GO" id="GO:0005524">
    <property type="term" value="F:ATP binding"/>
    <property type="evidence" value="ECO:0007669"/>
    <property type="project" value="UniProtKB-UniRule"/>
</dbReference>
<dbReference type="InterPro" id="IPR011009">
    <property type="entry name" value="Kinase-like_dom_sf"/>
</dbReference>
<evidence type="ECO:0000256" key="5">
    <source>
        <dbReference type="ARBA" id="ARBA00022840"/>
    </source>
</evidence>
<keyword evidence="1" id="KW-0723">Serine/threonine-protein kinase</keyword>
<dbReference type="Gene3D" id="1.10.510.10">
    <property type="entry name" value="Transferase(Phosphotransferase) domain 1"/>
    <property type="match status" value="1"/>
</dbReference>
<dbReference type="PROSITE" id="PS50011">
    <property type="entry name" value="PROTEIN_KINASE_DOM"/>
    <property type="match status" value="1"/>
</dbReference>
<dbReference type="OrthoDB" id="676172at2759"/>
<evidence type="ECO:0000256" key="7">
    <source>
        <dbReference type="SAM" id="Phobius"/>
    </source>
</evidence>
<evidence type="ECO:0000313" key="10">
    <source>
        <dbReference type="Proteomes" id="UP000636709"/>
    </source>
</evidence>
<keyword evidence="4" id="KW-0418">Kinase</keyword>
<dbReference type="Pfam" id="PF07714">
    <property type="entry name" value="PK_Tyr_Ser-Thr"/>
    <property type="match status" value="1"/>
</dbReference>
<evidence type="ECO:0000256" key="2">
    <source>
        <dbReference type="ARBA" id="ARBA00022679"/>
    </source>
</evidence>
<dbReference type="PROSITE" id="PS00108">
    <property type="entry name" value="PROTEIN_KINASE_ST"/>
    <property type="match status" value="1"/>
</dbReference>
<dbReference type="InterPro" id="IPR001245">
    <property type="entry name" value="Ser-Thr/Tyr_kinase_cat_dom"/>
</dbReference>
<dbReference type="EMBL" id="JACEFO010002840">
    <property type="protein sequence ID" value="KAF8647647.1"/>
    <property type="molecule type" value="Genomic_DNA"/>
</dbReference>
<proteinExistence type="predicted"/>
<dbReference type="SUPFAM" id="SSF56112">
    <property type="entry name" value="Protein kinase-like (PK-like)"/>
    <property type="match status" value="1"/>
</dbReference>
<dbReference type="PROSITE" id="PS00107">
    <property type="entry name" value="PROTEIN_KINASE_ATP"/>
    <property type="match status" value="1"/>
</dbReference>